<feature type="region of interest" description="Disordered" evidence="1">
    <location>
        <begin position="157"/>
        <end position="326"/>
    </location>
</feature>
<proteinExistence type="predicted"/>
<dbReference type="InterPro" id="IPR009370">
    <property type="entry name" value="YutD-like"/>
</dbReference>
<evidence type="ECO:0000313" key="3">
    <source>
        <dbReference type="Proteomes" id="UP001596028"/>
    </source>
</evidence>
<evidence type="ECO:0000256" key="1">
    <source>
        <dbReference type="SAM" id="MobiDB-lite"/>
    </source>
</evidence>
<dbReference type="EMBL" id="JBHSEP010000001">
    <property type="protein sequence ID" value="MFC4597081.1"/>
    <property type="molecule type" value="Genomic_DNA"/>
</dbReference>
<dbReference type="RefSeq" id="WP_378091839.1">
    <property type="nucleotide sequence ID" value="NZ_JBHSEP010000001.1"/>
</dbReference>
<name>A0ABV9F5U5_9BACL</name>
<feature type="compositionally biased region" description="Basic and acidic residues" evidence="1">
    <location>
        <begin position="159"/>
        <end position="180"/>
    </location>
</feature>
<organism evidence="2 3">
    <name type="scientific">Cohnella hongkongensis</name>
    <dbReference type="NCBI Taxonomy" id="178337"/>
    <lineage>
        <taxon>Bacteria</taxon>
        <taxon>Bacillati</taxon>
        <taxon>Bacillota</taxon>
        <taxon>Bacilli</taxon>
        <taxon>Bacillales</taxon>
        <taxon>Paenibacillaceae</taxon>
        <taxon>Cohnella</taxon>
    </lineage>
</organism>
<reference evidence="3" key="1">
    <citation type="journal article" date="2019" name="Int. J. Syst. Evol. Microbiol.">
        <title>The Global Catalogue of Microorganisms (GCM) 10K type strain sequencing project: providing services to taxonomists for standard genome sequencing and annotation.</title>
        <authorList>
            <consortium name="The Broad Institute Genomics Platform"/>
            <consortium name="The Broad Institute Genome Sequencing Center for Infectious Disease"/>
            <person name="Wu L."/>
            <person name="Ma J."/>
        </authorList>
    </citation>
    <scope>NUCLEOTIDE SEQUENCE [LARGE SCALE GENOMIC DNA]</scope>
    <source>
        <strain evidence="3">CCUG 49571</strain>
    </source>
</reference>
<dbReference type="Gene3D" id="3.50.4.20">
    <property type="match status" value="1"/>
</dbReference>
<accession>A0ABV9F5U5</accession>
<dbReference type="InterPro" id="IPR038141">
    <property type="entry name" value="YutD-like_sf"/>
</dbReference>
<evidence type="ECO:0000313" key="2">
    <source>
        <dbReference type="EMBL" id="MFC4597081.1"/>
    </source>
</evidence>
<dbReference type="Pfam" id="PF06265">
    <property type="entry name" value="YutD-like"/>
    <property type="match status" value="1"/>
</dbReference>
<comment type="caution">
    <text evidence="2">The sequence shown here is derived from an EMBL/GenBank/DDBJ whole genome shotgun (WGS) entry which is preliminary data.</text>
</comment>
<feature type="compositionally biased region" description="Basic and acidic residues" evidence="1">
    <location>
        <begin position="251"/>
        <end position="293"/>
    </location>
</feature>
<protein>
    <submittedName>
        <fullName evidence="2">YutD-like domain-containing protein</fullName>
    </submittedName>
</protein>
<keyword evidence="3" id="KW-1185">Reference proteome</keyword>
<dbReference type="Proteomes" id="UP001596028">
    <property type="component" value="Unassembled WGS sequence"/>
</dbReference>
<gene>
    <name evidence="2" type="ORF">ACFO3S_02415</name>
</gene>
<sequence>MIFMAGGNAYSLVHEYKNGWNPEAFRERYSDVLDRFDYIVGDWGYNQLRLRGFYRDGHPRAGKDSAISNFVDYINEYCNFGCAHFVLAKLDVNALPPDAVIVPEEPSETAAALNETEGQAAETAAALSGPIMRWPLKERAGGPVRVPNVTVSAVARAAADAERREAERRSSNQSEREHRGFGGSSSGRGNQARNGQDSGGSHRQGRSHSHERRPGGGQASGKTRGGHRNGGNSDQAPRTQEAGAHAGQRQEGPRHDGGRKDAHRQEGARADAPRKESRSDGARGEGGRNDNRWQGRNRRRKGFGGKPDNRPEGAVRPEPGASKSSE</sequence>